<dbReference type="Gene3D" id="3.30.565.40">
    <property type="entry name" value="Fervidobacterium nodosum Rt17-B1 like"/>
    <property type="match status" value="1"/>
</dbReference>
<gene>
    <name evidence="2" type="ORF">CAP51_02940</name>
</gene>
<sequence length="273" mass="32029">MGKTKLAVLCIVLLSCVACSKTPDEKDSDQQKLRQQQAQQGYPILIASPQIADYALPFCEKKYCIEVEIFDFNSQDQWFNQFTDQQIADLIRQKLALKQKMSLQAAVNQFVTLSDEWRAQAENQSKKAWSLYIKPRVATQQGEIALLQINAEYDVGEEKVPAQDYFFVVDRKKQQMIRLYDIIAPKYRAALTNVIQQHYQDWQQQWSVQQQQQLPEKLYWANQDWFFDDQGIAIYYRGTDLSTKTTKNLVIYLTPEQTKEWVSADYLQQFHLL</sequence>
<proteinExistence type="predicted"/>
<evidence type="ECO:0000256" key="1">
    <source>
        <dbReference type="SAM" id="SignalP"/>
    </source>
</evidence>
<dbReference type="EMBL" id="NEXX01000001">
    <property type="protein sequence ID" value="OUY08583.1"/>
    <property type="molecule type" value="Genomic_DNA"/>
</dbReference>
<reference evidence="2 3" key="1">
    <citation type="submission" date="2017-05" db="EMBL/GenBank/DDBJ databases">
        <title>Acinetobacter populi ANC 5415 (= PBJ7), whole genome shotgun sequencing project.</title>
        <authorList>
            <person name="Nemec A."/>
            <person name="Radolfova-Krizova L."/>
        </authorList>
    </citation>
    <scope>NUCLEOTIDE SEQUENCE [LARGE SCALE GENOMIC DNA]</scope>
    <source>
        <strain evidence="2 3">PBJ7</strain>
    </source>
</reference>
<dbReference type="Gene3D" id="3.90.640.20">
    <property type="entry name" value="Heat-shock cognate protein, ATPase"/>
    <property type="match status" value="1"/>
</dbReference>
<comment type="caution">
    <text evidence="2">The sequence shown here is derived from an EMBL/GenBank/DDBJ whole genome shotgun (WGS) entry which is preliminary data.</text>
</comment>
<dbReference type="AlphaFoldDB" id="A0A1Z9Z276"/>
<evidence type="ECO:0000313" key="3">
    <source>
        <dbReference type="Proteomes" id="UP000196536"/>
    </source>
</evidence>
<evidence type="ECO:0000313" key="2">
    <source>
        <dbReference type="EMBL" id="OUY08583.1"/>
    </source>
</evidence>
<feature type="signal peptide" evidence="1">
    <location>
        <begin position="1"/>
        <end position="20"/>
    </location>
</feature>
<protein>
    <recommendedName>
        <fullName evidence="4">DUF3298 domain-containing protein</fullName>
    </recommendedName>
</protein>
<name>A0A1Z9Z276_9GAMM</name>
<feature type="chain" id="PRO_5011990013" description="DUF3298 domain-containing protein" evidence="1">
    <location>
        <begin position="21"/>
        <end position="273"/>
    </location>
</feature>
<keyword evidence="3" id="KW-1185">Reference proteome</keyword>
<dbReference type="PROSITE" id="PS51257">
    <property type="entry name" value="PROKAR_LIPOPROTEIN"/>
    <property type="match status" value="1"/>
</dbReference>
<dbReference type="InterPro" id="IPR037126">
    <property type="entry name" value="PdaC/RsiV-like_sf"/>
</dbReference>
<dbReference type="RefSeq" id="WP_087619252.1">
    <property type="nucleotide sequence ID" value="NZ_NEXX01000001.1"/>
</dbReference>
<organism evidence="2 3">
    <name type="scientific">Acinetobacter populi</name>
    <dbReference type="NCBI Taxonomy" id="1582270"/>
    <lineage>
        <taxon>Bacteria</taxon>
        <taxon>Pseudomonadati</taxon>
        <taxon>Pseudomonadota</taxon>
        <taxon>Gammaproteobacteria</taxon>
        <taxon>Moraxellales</taxon>
        <taxon>Moraxellaceae</taxon>
        <taxon>Acinetobacter</taxon>
    </lineage>
</organism>
<dbReference type="Proteomes" id="UP000196536">
    <property type="component" value="Unassembled WGS sequence"/>
</dbReference>
<keyword evidence="1" id="KW-0732">Signal</keyword>
<evidence type="ECO:0008006" key="4">
    <source>
        <dbReference type="Google" id="ProtNLM"/>
    </source>
</evidence>
<accession>A0A1Z9Z276</accession>
<dbReference type="OrthoDB" id="6710656at2"/>